<evidence type="ECO:0000313" key="2">
    <source>
        <dbReference type="Proteomes" id="UP000254512"/>
    </source>
</evidence>
<dbReference type="EMBL" id="UGHD01000002">
    <property type="protein sequence ID" value="STO57451.1"/>
    <property type="molecule type" value="Genomic_DNA"/>
</dbReference>
<accession>A0A377HMH0</accession>
<proteinExistence type="predicted"/>
<dbReference type="AlphaFoldDB" id="A0A377HMH0"/>
<sequence length="219" mass="24160">MQPKNPNNALSNGHVMVVGMSECGKTSATKTLFIKRGDQVLIFDPYGDYDGKLAGQTVRTFSRISDLGKAVFAARKTSAGFKFAFHPKRKTTPADLDALCRLAWAAGDGRHPKLLKVLLEEVAEHSQSAGRADGYHGEILRVGRKFGLASINIFQRGQEVSKTIFDNCKYACVMMQKTGTSAKYLADKTGIPFAEIDRLDKLEYVLQTGKRYETGKITF</sequence>
<dbReference type="Gene3D" id="3.40.50.300">
    <property type="entry name" value="P-loop containing nucleotide triphosphate hydrolases"/>
    <property type="match status" value="1"/>
</dbReference>
<dbReference type="Proteomes" id="UP000254512">
    <property type="component" value="Unassembled WGS sequence"/>
</dbReference>
<gene>
    <name evidence="1" type="ORF">NCTC11645_01843</name>
</gene>
<organism evidence="1 2">
    <name type="scientific">Grimontia hollisae</name>
    <name type="common">Vibrio hollisae</name>
    <dbReference type="NCBI Taxonomy" id="673"/>
    <lineage>
        <taxon>Bacteria</taxon>
        <taxon>Pseudomonadati</taxon>
        <taxon>Pseudomonadota</taxon>
        <taxon>Gammaproteobacteria</taxon>
        <taxon>Vibrionales</taxon>
        <taxon>Vibrionaceae</taxon>
        <taxon>Grimontia</taxon>
    </lineage>
</organism>
<dbReference type="InterPro" id="IPR027417">
    <property type="entry name" value="P-loop_NTPase"/>
</dbReference>
<name>A0A377HMH0_GRIHO</name>
<dbReference type="SUPFAM" id="SSF52540">
    <property type="entry name" value="P-loop containing nucleoside triphosphate hydrolases"/>
    <property type="match status" value="1"/>
</dbReference>
<protein>
    <submittedName>
        <fullName evidence="1">Type IV secretory pathway, VirB4 components</fullName>
    </submittedName>
</protein>
<dbReference type="RefSeq" id="WP_115659746.1">
    <property type="nucleotide sequence ID" value="NZ_UGHD01000002.1"/>
</dbReference>
<reference evidence="1 2" key="1">
    <citation type="submission" date="2018-06" db="EMBL/GenBank/DDBJ databases">
        <authorList>
            <consortium name="Pathogen Informatics"/>
            <person name="Doyle S."/>
        </authorList>
    </citation>
    <scope>NUCLEOTIDE SEQUENCE [LARGE SCALE GENOMIC DNA]</scope>
    <source>
        <strain evidence="1 2">NCTC11645</strain>
    </source>
</reference>
<evidence type="ECO:0000313" key="1">
    <source>
        <dbReference type="EMBL" id="STO57451.1"/>
    </source>
</evidence>